<dbReference type="PANTHER" id="PTHR11690">
    <property type="entry name" value="AMILORIDE-SENSITIVE SODIUM CHANNEL-RELATED"/>
    <property type="match status" value="1"/>
</dbReference>
<organism evidence="13 14">
    <name type="scientific">Mytilus coruscus</name>
    <name type="common">Sea mussel</name>
    <dbReference type="NCBI Taxonomy" id="42192"/>
    <lineage>
        <taxon>Eukaryota</taxon>
        <taxon>Metazoa</taxon>
        <taxon>Spiralia</taxon>
        <taxon>Lophotrochozoa</taxon>
        <taxon>Mollusca</taxon>
        <taxon>Bivalvia</taxon>
        <taxon>Autobranchia</taxon>
        <taxon>Pteriomorphia</taxon>
        <taxon>Mytilida</taxon>
        <taxon>Mytiloidea</taxon>
        <taxon>Mytilidae</taxon>
        <taxon>Mytilinae</taxon>
        <taxon>Mytilus</taxon>
    </lineage>
</organism>
<feature type="transmembrane region" description="Helical" evidence="12">
    <location>
        <begin position="87"/>
        <end position="108"/>
    </location>
</feature>
<name>A0A6J8C0H7_MYTCO</name>
<evidence type="ECO:0000256" key="2">
    <source>
        <dbReference type="ARBA" id="ARBA00022448"/>
    </source>
</evidence>
<evidence type="ECO:0000256" key="10">
    <source>
        <dbReference type="ARBA" id="ARBA00023303"/>
    </source>
</evidence>
<evidence type="ECO:0000256" key="4">
    <source>
        <dbReference type="ARBA" id="ARBA00022692"/>
    </source>
</evidence>
<keyword evidence="8 12" id="KW-0472">Membrane</keyword>
<evidence type="ECO:0008006" key="15">
    <source>
        <dbReference type="Google" id="ProtNLM"/>
    </source>
</evidence>
<dbReference type="GO" id="GO:0015280">
    <property type="term" value="F:ligand-gated sodium channel activity"/>
    <property type="evidence" value="ECO:0007669"/>
    <property type="project" value="TreeGrafter"/>
</dbReference>
<accession>A0A6J8C0H7</accession>
<keyword evidence="6" id="KW-0915">Sodium</keyword>
<evidence type="ECO:0000256" key="9">
    <source>
        <dbReference type="ARBA" id="ARBA00023201"/>
    </source>
</evidence>
<evidence type="ECO:0000256" key="1">
    <source>
        <dbReference type="ARBA" id="ARBA00004141"/>
    </source>
</evidence>
<proteinExistence type="inferred from homology"/>
<evidence type="ECO:0000313" key="14">
    <source>
        <dbReference type="Proteomes" id="UP000507470"/>
    </source>
</evidence>
<evidence type="ECO:0000256" key="6">
    <source>
        <dbReference type="ARBA" id="ARBA00023053"/>
    </source>
</evidence>
<dbReference type="AlphaFoldDB" id="A0A6J8C0H7"/>
<keyword evidence="3 11" id="KW-0894">Sodium channel</keyword>
<evidence type="ECO:0000256" key="3">
    <source>
        <dbReference type="ARBA" id="ARBA00022461"/>
    </source>
</evidence>
<keyword evidence="14" id="KW-1185">Reference proteome</keyword>
<evidence type="ECO:0000313" key="13">
    <source>
        <dbReference type="EMBL" id="CAC5389878.1"/>
    </source>
</evidence>
<evidence type="ECO:0000256" key="11">
    <source>
        <dbReference type="RuleBase" id="RU000679"/>
    </source>
</evidence>
<evidence type="ECO:0000256" key="7">
    <source>
        <dbReference type="ARBA" id="ARBA00023065"/>
    </source>
</evidence>
<dbReference type="InterPro" id="IPR001873">
    <property type="entry name" value="ENaC"/>
</dbReference>
<sequence>MSSRHSLYKQISQDEQHTVEQQDFEELGKSIENNKSNFEQDVTAKETNMNLMIPQKKEGQWKEHVYELTQCTTFHGIRYLGLKNSSLISKVLWICVIVLCAGIMAYNMSDRLIYYLKSPVNVNVKFHHNTSLIFPSVTICNQNAFRLTAAEDHNWYDFIETLYNTNRTSTDIDWKKYNATNLTFSELYLKTGHTKEDMIHRYNTLS</sequence>
<dbReference type="OrthoDB" id="6332919at2759"/>
<protein>
    <recommendedName>
        <fullName evidence="15">ASIC5</fullName>
    </recommendedName>
</protein>
<evidence type="ECO:0000256" key="5">
    <source>
        <dbReference type="ARBA" id="ARBA00022989"/>
    </source>
</evidence>
<keyword evidence="4 11" id="KW-0812">Transmembrane</keyword>
<evidence type="ECO:0000256" key="12">
    <source>
        <dbReference type="SAM" id="Phobius"/>
    </source>
</evidence>
<reference evidence="13 14" key="1">
    <citation type="submission" date="2020-06" db="EMBL/GenBank/DDBJ databases">
        <authorList>
            <person name="Li R."/>
            <person name="Bekaert M."/>
        </authorList>
    </citation>
    <scope>NUCLEOTIDE SEQUENCE [LARGE SCALE GENOMIC DNA]</scope>
    <source>
        <strain evidence="14">wild</strain>
    </source>
</reference>
<evidence type="ECO:0000256" key="8">
    <source>
        <dbReference type="ARBA" id="ARBA00023136"/>
    </source>
</evidence>
<dbReference type="Pfam" id="PF00858">
    <property type="entry name" value="ASC"/>
    <property type="match status" value="1"/>
</dbReference>
<gene>
    <name evidence="13" type="ORF">MCOR_25012</name>
</gene>
<dbReference type="GO" id="GO:0005886">
    <property type="term" value="C:plasma membrane"/>
    <property type="evidence" value="ECO:0007669"/>
    <property type="project" value="TreeGrafter"/>
</dbReference>
<keyword evidence="10 11" id="KW-0407">Ion channel</keyword>
<comment type="subcellular location">
    <subcellularLocation>
        <location evidence="1">Membrane</location>
        <topology evidence="1">Multi-pass membrane protein</topology>
    </subcellularLocation>
</comment>
<keyword evidence="5 12" id="KW-1133">Transmembrane helix</keyword>
<keyword evidence="7 11" id="KW-0406">Ion transport</keyword>
<keyword evidence="9 11" id="KW-0739">Sodium transport</keyword>
<dbReference type="EMBL" id="CACVKT020004384">
    <property type="protein sequence ID" value="CAC5389878.1"/>
    <property type="molecule type" value="Genomic_DNA"/>
</dbReference>
<dbReference type="Proteomes" id="UP000507470">
    <property type="component" value="Unassembled WGS sequence"/>
</dbReference>
<keyword evidence="2 11" id="KW-0813">Transport</keyword>
<comment type="similarity">
    <text evidence="11">Belongs to the amiloride-sensitive sodium channel (TC 1.A.6) family.</text>
</comment>